<keyword evidence="4" id="KW-1185">Reference proteome</keyword>
<organism evidence="3 4">
    <name type="scientific">Lasiosphaeria miniovina</name>
    <dbReference type="NCBI Taxonomy" id="1954250"/>
    <lineage>
        <taxon>Eukaryota</taxon>
        <taxon>Fungi</taxon>
        <taxon>Dikarya</taxon>
        <taxon>Ascomycota</taxon>
        <taxon>Pezizomycotina</taxon>
        <taxon>Sordariomycetes</taxon>
        <taxon>Sordariomycetidae</taxon>
        <taxon>Sordariales</taxon>
        <taxon>Lasiosphaeriaceae</taxon>
        <taxon>Lasiosphaeria</taxon>
    </lineage>
</organism>
<name>A0AA40A5U8_9PEZI</name>
<dbReference type="RefSeq" id="XP_060293045.1">
    <property type="nucleotide sequence ID" value="XM_060438501.1"/>
</dbReference>
<dbReference type="InterPro" id="IPR013094">
    <property type="entry name" value="AB_hydrolase_3"/>
</dbReference>
<dbReference type="EMBL" id="JAUIRO010000006">
    <property type="protein sequence ID" value="KAK0709741.1"/>
    <property type="molecule type" value="Genomic_DNA"/>
</dbReference>
<accession>A0AA40A5U8</accession>
<dbReference type="AlphaFoldDB" id="A0AA40A5U8"/>
<dbReference type="InterPro" id="IPR029058">
    <property type="entry name" value="AB_hydrolase_fold"/>
</dbReference>
<dbReference type="PANTHER" id="PTHR48081:SF25">
    <property type="entry name" value="PUTATIVE (AFU_ORTHOLOGUE AFUA_3G11560)-RELATED"/>
    <property type="match status" value="1"/>
</dbReference>
<dbReference type="SUPFAM" id="SSF53474">
    <property type="entry name" value="alpha/beta-Hydrolases"/>
    <property type="match status" value="1"/>
</dbReference>
<dbReference type="Pfam" id="PF07859">
    <property type="entry name" value="Abhydrolase_3"/>
    <property type="match status" value="1"/>
</dbReference>
<evidence type="ECO:0000313" key="3">
    <source>
        <dbReference type="EMBL" id="KAK0709741.1"/>
    </source>
</evidence>
<protein>
    <submittedName>
        <fullName evidence="3">Alpha/beta hydrolase fold-domain-containing protein</fullName>
    </submittedName>
</protein>
<evidence type="ECO:0000259" key="2">
    <source>
        <dbReference type="Pfam" id="PF07859"/>
    </source>
</evidence>
<evidence type="ECO:0000313" key="4">
    <source>
        <dbReference type="Proteomes" id="UP001172101"/>
    </source>
</evidence>
<dbReference type="GO" id="GO:0016787">
    <property type="term" value="F:hydrolase activity"/>
    <property type="evidence" value="ECO:0007669"/>
    <property type="project" value="UniProtKB-KW"/>
</dbReference>
<dbReference type="PANTHER" id="PTHR48081">
    <property type="entry name" value="AB HYDROLASE SUPERFAMILY PROTEIN C4A8.06C"/>
    <property type="match status" value="1"/>
</dbReference>
<dbReference type="Proteomes" id="UP001172101">
    <property type="component" value="Unassembled WGS sequence"/>
</dbReference>
<proteinExistence type="predicted"/>
<dbReference type="GeneID" id="85321771"/>
<feature type="domain" description="Alpha/beta hydrolase fold-3" evidence="2">
    <location>
        <begin position="159"/>
        <end position="399"/>
    </location>
</feature>
<keyword evidence="1 3" id="KW-0378">Hydrolase</keyword>
<sequence>MVQLSIILAVLSKVPLASKVALLHMLRMSEASKYQTLRVELSVAVIRSFLAATPAPSMTTLQSFFAIDIPVKGKIWISKYSVPVPAESDVAGAVARAIDGLSTPEIAKMDRSRMPEPVPVAAEWTGYRANAKDDSDPPALPEKELYAEMMKEVKTPVTVLYFHGGAYCIMEPSNYRPLNQKLAKLTGGRCYSVSYRLAPQNPFPAALMDALSSYLGLLYPAPDAFHEPVRPEHIVLCGDSAGAHLSMALVQTLLELKRQGAQVLWQGQQRDVPLPAGMAMNSPWADITVSSPSCKSNAAFDYLPTLEQQVDVEAGRPACAAWPANPPRTTMYAEDRLVMHPLVSPLLAPAGSWAGAPPAYICTGWELVADEDKLTATRLHEDGVPVVFEEYEAMPHIFAVVFPDIDVTRRCMDGWAGFINRVVEAPAAVRSSFVTIKAKTLAEVDLDPDTLAPYDLDYFRERVKVRLQMGWVRDSGLGLVKA</sequence>
<dbReference type="Gene3D" id="3.40.50.1820">
    <property type="entry name" value="alpha/beta hydrolase"/>
    <property type="match status" value="1"/>
</dbReference>
<reference evidence="3" key="1">
    <citation type="submission" date="2023-06" db="EMBL/GenBank/DDBJ databases">
        <title>Genome-scale phylogeny and comparative genomics of the fungal order Sordariales.</title>
        <authorList>
            <consortium name="Lawrence Berkeley National Laboratory"/>
            <person name="Hensen N."/>
            <person name="Bonometti L."/>
            <person name="Westerberg I."/>
            <person name="Brannstrom I.O."/>
            <person name="Guillou S."/>
            <person name="Cros-Aarteil S."/>
            <person name="Calhoun S."/>
            <person name="Haridas S."/>
            <person name="Kuo A."/>
            <person name="Mondo S."/>
            <person name="Pangilinan J."/>
            <person name="Riley R."/>
            <person name="LaButti K."/>
            <person name="Andreopoulos B."/>
            <person name="Lipzen A."/>
            <person name="Chen C."/>
            <person name="Yanf M."/>
            <person name="Daum C."/>
            <person name="Ng V."/>
            <person name="Clum A."/>
            <person name="Steindorff A."/>
            <person name="Ohm R."/>
            <person name="Martin F."/>
            <person name="Silar P."/>
            <person name="Natvig D."/>
            <person name="Lalanne C."/>
            <person name="Gautier V."/>
            <person name="Ament-velasquez S.L."/>
            <person name="Kruys A."/>
            <person name="Hutchinson M.I."/>
            <person name="Powell A.J."/>
            <person name="Barry K."/>
            <person name="Miller A.N."/>
            <person name="Grigoriev I.V."/>
            <person name="Debuchy R."/>
            <person name="Gladieux P."/>
            <person name="Thoren M.H."/>
            <person name="Johannesson H."/>
        </authorList>
    </citation>
    <scope>NUCLEOTIDE SEQUENCE</scope>
    <source>
        <strain evidence="3">SMH2392-1A</strain>
    </source>
</reference>
<comment type="caution">
    <text evidence="3">The sequence shown here is derived from an EMBL/GenBank/DDBJ whole genome shotgun (WGS) entry which is preliminary data.</text>
</comment>
<dbReference type="InterPro" id="IPR050300">
    <property type="entry name" value="GDXG_lipolytic_enzyme"/>
</dbReference>
<gene>
    <name evidence="3" type="ORF">B0T26DRAFT_653884</name>
</gene>
<evidence type="ECO:0000256" key="1">
    <source>
        <dbReference type="ARBA" id="ARBA00022801"/>
    </source>
</evidence>